<protein>
    <recommendedName>
        <fullName evidence="1">BTB domain-containing protein</fullName>
    </recommendedName>
</protein>
<dbReference type="OrthoDB" id="9997739at2759"/>
<evidence type="ECO:0000259" key="1">
    <source>
        <dbReference type="Pfam" id="PF00651"/>
    </source>
</evidence>
<evidence type="ECO:0000313" key="3">
    <source>
        <dbReference type="Proteomes" id="UP000800093"/>
    </source>
</evidence>
<keyword evidence="3" id="KW-1185">Reference proteome</keyword>
<gene>
    <name evidence="2" type="ORF">CC78DRAFT_573242</name>
</gene>
<dbReference type="PANTHER" id="PTHR47843">
    <property type="entry name" value="BTB DOMAIN-CONTAINING PROTEIN-RELATED"/>
    <property type="match status" value="1"/>
</dbReference>
<dbReference type="AlphaFoldDB" id="A0A9P4ND17"/>
<accession>A0A9P4ND17</accession>
<dbReference type="SUPFAM" id="SSF54695">
    <property type="entry name" value="POZ domain"/>
    <property type="match status" value="1"/>
</dbReference>
<dbReference type="Pfam" id="PF00651">
    <property type="entry name" value="BTB"/>
    <property type="match status" value="1"/>
</dbReference>
<dbReference type="Proteomes" id="UP000800093">
    <property type="component" value="Unassembled WGS sequence"/>
</dbReference>
<evidence type="ECO:0000313" key="2">
    <source>
        <dbReference type="EMBL" id="KAF2270883.1"/>
    </source>
</evidence>
<dbReference type="CDD" id="cd18186">
    <property type="entry name" value="BTB_POZ_ZBTB_KLHL-like"/>
    <property type="match status" value="1"/>
</dbReference>
<reference evidence="3" key="1">
    <citation type="journal article" date="2020" name="Stud. Mycol.">
        <title>101 Dothideomycetes genomes: A test case for predicting lifestyles and emergence of pathogens.</title>
        <authorList>
            <person name="Haridas S."/>
            <person name="Albert R."/>
            <person name="Binder M."/>
            <person name="Bloem J."/>
            <person name="LaButti K."/>
            <person name="Salamov A."/>
            <person name="Andreopoulos B."/>
            <person name="Baker S."/>
            <person name="Barry K."/>
            <person name="Bills G."/>
            <person name="Bluhm B."/>
            <person name="Cannon C."/>
            <person name="Castanera R."/>
            <person name="Culley D."/>
            <person name="Daum C."/>
            <person name="Ezra D."/>
            <person name="Gonzalez J."/>
            <person name="Henrissat B."/>
            <person name="Kuo A."/>
            <person name="Liang C."/>
            <person name="Lipzen A."/>
            <person name="Lutzoni F."/>
            <person name="Magnuson J."/>
            <person name="Mondo S."/>
            <person name="Nolan M."/>
            <person name="Ohm R."/>
            <person name="Pangilinan J."/>
            <person name="Park H.-J."/>
            <person name="Ramirez L."/>
            <person name="Alfaro M."/>
            <person name="Sun H."/>
            <person name="Tritt A."/>
            <person name="Yoshinaga Y."/>
            <person name="Zwiers L.-H."/>
            <person name="Turgeon B."/>
            <person name="Goodwin S."/>
            <person name="Spatafora J."/>
            <person name="Crous P."/>
            <person name="Grigoriev I."/>
        </authorList>
    </citation>
    <scope>NUCLEOTIDE SEQUENCE [LARGE SCALE GENOMIC DNA]</scope>
    <source>
        <strain evidence="3">CBS 304.66</strain>
    </source>
</reference>
<sequence>MTSSFEEILRSDIFTFYVGKGKTNILVHAAALAATSEPMKILIHGPMSEAETRSAELPDVYVDDFIRFCEYAYHGDYTPPSWTIDEKLLVEEGWISTYSLATLEVKPQEPPKKSAFYNGEKAPADGIENWGFSAAFGGSSSTLKKKKRLNKSDLEFAPITAQSPRVKLRNEIRSQNYLVDGDPKEAILARFVPQGNTSANQNFTGVFLAHARLYSFANMYLVEPLKALALHKLQKTLNEFNIFNRRVGDIIELIRYTYSSDHTPDRKEDGTIDPLRKLVVEYTVYEIDKIGKSREFVELVEEGGELFGDFWGIVSSSLL</sequence>
<organism evidence="2 3">
    <name type="scientific">Lojkania enalia</name>
    <dbReference type="NCBI Taxonomy" id="147567"/>
    <lineage>
        <taxon>Eukaryota</taxon>
        <taxon>Fungi</taxon>
        <taxon>Dikarya</taxon>
        <taxon>Ascomycota</taxon>
        <taxon>Pezizomycotina</taxon>
        <taxon>Dothideomycetes</taxon>
        <taxon>Pleosporomycetidae</taxon>
        <taxon>Pleosporales</taxon>
        <taxon>Pleosporales incertae sedis</taxon>
        <taxon>Lojkania</taxon>
    </lineage>
</organism>
<dbReference type="PANTHER" id="PTHR47843:SF7">
    <property type="entry name" value="BTB DOMAIN-CONTAINING PROTEIN"/>
    <property type="match status" value="1"/>
</dbReference>
<feature type="domain" description="BTB" evidence="1">
    <location>
        <begin position="15"/>
        <end position="86"/>
    </location>
</feature>
<proteinExistence type="predicted"/>
<comment type="caution">
    <text evidence="2">The sequence shown here is derived from an EMBL/GenBank/DDBJ whole genome shotgun (WGS) entry which is preliminary data.</text>
</comment>
<dbReference type="EMBL" id="ML986578">
    <property type="protein sequence ID" value="KAF2270883.1"/>
    <property type="molecule type" value="Genomic_DNA"/>
</dbReference>
<dbReference type="InterPro" id="IPR000210">
    <property type="entry name" value="BTB/POZ_dom"/>
</dbReference>
<dbReference type="InterPro" id="IPR011333">
    <property type="entry name" value="SKP1/BTB/POZ_sf"/>
</dbReference>
<name>A0A9P4ND17_9PLEO</name>
<dbReference type="Gene3D" id="3.30.710.10">
    <property type="entry name" value="Potassium Channel Kv1.1, Chain A"/>
    <property type="match status" value="1"/>
</dbReference>